<reference evidence="2 3" key="1">
    <citation type="journal article" date="2021" name="Elife">
        <title>Chloroplast acquisition without the gene transfer in kleptoplastic sea slugs, Plakobranchus ocellatus.</title>
        <authorList>
            <person name="Maeda T."/>
            <person name="Takahashi S."/>
            <person name="Yoshida T."/>
            <person name="Shimamura S."/>
            <person name="Takaki Y."/>
            <person name="Nagai Y."/>
            <person name="Toyoda A."/>
            <person name="Suzuki Y."/>
            <person name="Arimoto A."/>
            <person name="Ishii H."/>
            <person name="Satoh N."/>
            <person name="Nishiyama T."/>
            <person name="Hasebe M."/>
            <person name="Maruyama T."/>
            <person name="Minagawa J."/>
            <person name="Obokata J."/>
            <person name="Shigenobu S."/>
        </authorList>
    </citation>
    <scope>NUCLEOTIDE SEQUENCE [LARGE SCALE GENOMIC DNA]</scope>
</reference>
<feature type="signal peptide" evidence="1">
    <location>
        <begin position="1"/>
        <end position="26"/>
    </location>
</feature>
<dbReference type="InterPro" id="IPR036397">
    <property type="entry name" value="RNaseH_sf"/>
</dbReference>
<name>A0AAV4IED6_9GAST</name>
<dbReference type="SUPFAM" id="SSF56436">
    <property type="entry name" value="C-type lectin-like"/>
    <property type="match status" value="1"/>
</dbReference>
<keyword evidence="3" id="KW-1185">Reference proteome</keyword>
<proteinExistence type="predicted"/>
<dbReference type="InterPro" id="IPR016186">
    <property type="entry name" value="C-type_lectin-like/link_sf"/>
</dbReference>
<feature type="chain" id="PRO_5043954920" evidence="1">
    <location>
        <begin position="27"/>
        <end position="280"/>
    </location>
</feature>
<evidence type="ECO:0000313" key="2">
    <source>
        <dbReference type="EMBL" id="GFS09729.1"/>
    </source>
</evidence>
<evidence type="ECO:0000256" key="1">
    <source>
        <dbReference type="SAM" id="SignalP"/>
    </source>
</evidence>
<dbReference type="AlphaFoldDB" id="A0AAV4IED6"/>
<dbReference type="Proteomes" id="UP000762676">
    <property type="component" value="Unassembled WGS sequence"/>
</dbReference>
<accession>A0AAV4IED6</accession>
<sequence length="280" mass="31184">MAPSGRAVSAALVLLNNLTVLQMTHDDELFRPFCQRDIGEEELSITKENSVESLKANTYSRDLCDVINGWVKVQIGCYKRFTSDDWTGAVASCQAEQSQLFLPSSQRELDTVASMFDLESGMWVDITTKDGSDFRTDGNVKVSFLPWLSSNSSNLRDVPYSMKKQIFRILEENDINSVWVGFSGNETQFQKLDGAILGGNGHRIVKYDTSQVVGGPSLCGVSDFVHLNTPKTKRDSMIWKHPSSPKTKKFKVQRSAAKVMSNVFWDAKGVILLDVLPQGD</sequence>
<gene>
    <name evidence="2" type="ORF">ElyMa_004790000</name>
</gene>
<dbReference type="Pfam" id="PF01359">
    <property type="entry name" value="Transposase_1"/>
    <property type="match status" value="1"/>
</dbReference>
<dbReference type="InterPro" id="IPR016187">
    <property type="entry name" value="CTDL_fold"/>
</dbReference>
<dbReference type="InterPro" id="IPR001888">
    <property type="entry name" value="Transposase_1"/>
</dbReference>
<dbReference type="Gene3D" id="3.30.420.10">
    <property type="entry name" value="Ribonuclease H-like superfamily/Ribonuclease H"/>
    <property type="match status" value="1"/>
</dbReference>
<comment type="caution">
    <text evidence="2">The sequence shown here is derived from an EMBL/GenBank/DDBJ whole genome shotgun (WGS) entry which is preliminary data.</text>
</comment>
<dbReference type="CDD" id="cd00037">
    <property type="entry name" value="CLECT"/>
    <property type="match status" value="1"/>
</dbReference>
<evidence type="ECO:0000313" key="3">
    <source>
        <dbReference type="Proteomes" id="UP000762676"/>
    </source>
</evidence>
<keyword evidence="1" id="KW-0732">Signal</keyword>
<dbReference type="Gene3D" id="3.10.100.10">
    <property type="entry name" value="Mannose-Binding Protein A, subunit A"/>
    <property type="match status" value="1"/>
</dbReference>
<dbReference type="EMBL" id="BMAT01009612">
    <property type="protein sequence ID" value="GFS09729.1"/>
    <property type="molecule type" value="Genomic_DNA"/>
</dbReference>
<protein>
    <submittedName>
        <fullName evidence="2">Transposase</fullName>
    </submittedName>
</protein>
<organism evidence="2 3">
    <name type="scientific">Elysia marginata</name>
    <dbReference type="NCBI Taxonomy" id="1093978"/>
    <lineage>
        <taxon>Eukaryota</taxon>
        <taxon>Metazoa</taxon>
        <taxon>Spiralia</taxon>
        <taxon>Lophotrochozoa</taxon>
        <taxon>Mollusca</taxon>
        <taxon>Gastropoda</taxon>
        <taxon>Heterobranchia</taxon>
        <taxon>Euthyneura</taxon>
        <taxon>Panpulmonata</taxon>
        <taxon>Sacoglossa</taxon>
        <taxon>Placobranchoidea</taxon>
        <taxon>Plakobranchidae</taxon>
        <taxon>Elysia</taxon>
    </lineage>
</organism>
<dbReference type="GO" id="GO:0003676">
    <property type="term" value="F:nucleic acid binding"/>
    <property type="evidence" value="ECO:0007669"/>
    <property type="project" value="InterPro"/>
</dbReference>